<keyword evidence="3" id="KW-1185">Reference proteome</keyword>
<dbReference type="STRING" id="1464123.SAMN05444126_1355"/>
<dbReference type="EMBL" id="FOGV01000035">
    <property type="protein sequence ID" value="SES33023.1"/>
    <property type="molecule type" value="Genomic_DNA"/>
</dbReference>
<dbReference type="SUPFAM" id="SSF55811">
    <property type="entry name" value="Nudix"/>
    <property type="match status" value="1"/>
</dbReference>
<gene>
    <name evidence="2" type="ORF">SAMN05444126_1355</name>
</gene>
<evidence type="ECO:0000313" key="2">
    <source>
        <dbReference type="EMBL" id="SES33023.1"/>
    </source>
</evidence>
<organism evidence="2 3">
    <name type="scientific">Salisediminibacterium halotolerans</name>
    <dbReference type="NCBI Taxonomy" id="517425"/>
    <lineage>
        <taxon>Bacteria</taxon>
        <taxon>Bacillati</taxon>
        <taxon>Bacillota</taxon>
        <taxon>Bacilli</taxon>
        <taxon>Bacillales</taxon>
        <taxon>Bacillaceae</taxon>
        <taxon>Salisediminibacterium</taxon>
    </lineage>
</organism>
<accession>A0A1H9WHT9</accession>
<name>A0A1H9WHT9_9BACI</name>
<reference evidence="3" key="1">
    <citation type="submission" date="2016-10" db="EMBL/GenBank/DDBJ databases">
        <authorList>
            <person name="de Groot N.N."/>
        </authorList>
    </citation>
    <scope>NUCLEOTIDE SEQUENCE [LARGE SCALE GENOMIC DNA]</scope>
    <source>
        <strain evidence="3">10nlg</strain>
    </source>
</reference>
<dbReference type="AlphaFoldDB" id="A0A1H9WHT9"/>
<feature type="domain" description="Nudix hydrolase" evidence="1">
    <location>
        <begin position="2"/>
        <end position="74"/>
    </location>
</feature>
<evidence type="ECO:0000313" key="3">
    <source>
        <dbReference type="Proteomes" id="UP000199318"/>
    </source>
</evidence>
<protein>
    <submittedName>
        <fullName evidence="2">8-oxo-dGTP diphosphatase</fullName>
    </submittedName>
</protein>
<sequence>MEFGEHLEDAMIREVYEETKLNIHVNALLYAESMFAEPGKQLVILTYLCETDEESVILSDEHDDYCWAGRRQLYELIAPDIRVHFSEHGLFEREDLCE</sequence>
<proteinExistence type="predicted"/>
<dbReference type="Pfam" id="PF00293">
    <property type="entry name" value="NUDIX"/>
    <property type="match status" value="1"/>
</dbReference>
<dbReference type="Proteomes" id="UP000199318">
    <property type="component" value="Unassembled WGS sequence"/>
</dbReference>
<comment type="caution">
    <text evidence="2">The sequence shown here is derived from an EMBL/GenBank/DDBJ whole genome shotgun (WGS) entry which is preliminary data.</text>
</comment>
<dbReference type="InterPro" id="IPR000086">
    <property type="entry name" value="NUDIX_hydrolase_dom"/>
</dbReference>
<dbReference type="Gene3D" id="3.90.79.10">
    <property type="entry name" value="Nucleoside Triphosphate Pyrophosphohydrolase"/>
    <property type="match status" value="1"/>
</dbReference>
<evidence type="ECO:0000259" key="1">
    <source>
        <dbReference type="Pfam" id="PF00293"/>
    </source>
</evidence>
<dbReference type="InterPro" id="IPR015797">
    <property type="entry name" value="NUDIX_hydrolase-like_dom_sf"/>
</dbReference>